<gene>
    <name evidence="1" type="ORF">QAD02_014003</name>
</gene>
<reference evidence="1" key="1">
    <citation type="submission" date="2023-04" db="EMBL/GenBank/DDBJ databases">
        <title>A chromosome-level genome assembly of the parasitoid wasp Eretmocerus hayati.</title>
        <authorList>
            <person name="Zhong Y."/>
            <person name="Liu S."/>
            <person name="Liu Y."/>
        </authorList>
    </citation>
    <scope>NUCLEOTIDE SEQUENCE</scope>
    <source>
        <strain evidence="1">ZJU_SS_LIU_2023</strain>
    </source>
</reference>
<evidence type="ECO:0000313" key="1">
    <source>
        <dbReference type="EMBL" id="KAJ8678216.1"/>
    </source>
</evidence>
<keyword evidence="2" id="KW-1185">Reference proteome</keyword>
<accession>A0ACC2P456</accession>
<name>A0ACC2P456_9HYME</name>
<organism evidence="1 2">
    <name type="scientific">Eretmocerus hayati</name>
    <dbReference type="NCBI Taxonomy" id="131215"/>
    <lineage>
        <taxon>Eukaryota</taxon>
        <taxon>Metazoa</taxon>
        <taxon>Ecdysozoa</taxon>
        <taxon>Arthropoda</taxon>
        <taxon>Hexapoda</taxon>
        <taxon>Insecta</taxon>
        <taxon>Pterygota</taxon>
        <taxon>Neoptera</taxon>
        <taxon>Endopterygota</taxon>
        <taxon>Hymenoptera</taxon>
        <taxon>Apocrita</taxon>
        <taxon>Proctotrupomorpha</taxon>
        <taxon>Chalcidoidea</taxon>
        <taxon>Aphelinidae</taxon>
        <taxon>Aphelininae</taxon>
        <taxon>Eretmocerus</taxon>
    </lineage>
</organism>
<sequence>MEDKISKNEEIIELQKELDIVKYRLKSVKSLMDRVVLRLEQQGIDIGFTEEDIQEITEENPGKTDYRKGKEDENKVTIREQVPEPERDKPILIIDATSRNKRKKQEDKYTPSHQREGMKFKINIKETRDWKKRDMRTWIQDRLHGKEESRWRLEATDRHNNITWFSTTNEEDIAKNAKKITYEEESLAGRYRPAIGRKM</sequence>
<dbReference type="EMBL" id="CM056742">
    <property type="protein sequence ID" value="KAJ8678216.1"/>
    <property type="molecule type" value="Genomic_DNA"/>
</dbReference>
<comment type="caution">
    <text evidence="1">The sequence shown here is derived from an EMBL/GenBank/DDBJ whole genome shotgun (WGS) entry which is preliminary data.</text>
</comment>
<proteinExistence type="predicted"/>
<evidence type="ECO:0000313" key="2">
    <source>
        <dbReference type="Proteomes" id="UP001239111"/>
    </source>
</evidence>
<protein>
    <submittedName>
        <fullName evidence="1">Uncharacterized protein</fullName>
    </submittedName>
</protein>
<dbReference type="Proteomes" id="UP001239111">
    <property type="component" value="Chromosome 2"/>
</dbReference>